<dbReference type="CDD" id="cd06225">
    <property type="entry name" value="HAMP"/>
    <property type="match status" value="1"/>
</dbReference>
<reference evidence="8 9" key="1">
    <citation type="submission" date="2014-11" db="EMBL/GenBank/DDBJ databases">
        <title>Complete Genome Sequence of Pseudoalteromonas sp. Strain OCN003 Isolated from Kaneohe Bay, Oahu, Hawaii.</title>
        <authorList>
            <person name="Beurmann S."/>
            <person name="Videau P."/>
            <person name="Ushijima B."/>
            <person name="Smith A.M."/>
            <person name="Aeby G.S."/>
            <person name="Callahan S.M."/>
            <person name="Belcaid M."/>
        </authorList>
    </citation>
    <scope>NUCLEOTIDE SEQUENCE [LARGE SCALE GENOMIC DNA]</scope>
    <source>
        <strain evidence="8 9">OCN003</strain>
    </source>
</reference>
<dbReference type="GO" id="GO:0016020">
    <property type="term" value="C:membrane"/>
    <property type="evidence" value="ECO:0007669"/>
    <property type="project" value="UniProtKB-SubCell"/>
</dbReference>
<keyword evidence="9" id="KW-1185">Reference proteome</keyword>
<dbReference type="Gene3D" id="1.10.287.950">
    <property type="entry name" value="Methyl-accepting chemotaxis protein"/>
    <property type="match status" value="1"/>
</dbReference>
<dbReference type="HOGENOM" id="CLU_000445_107_27_6"/>
<evidence type="ECO:0000259" key="7">
    <source>
        <dbReference type="PROSITE" id="PS50885"/>
    </source>
</evidence>
<keyword evidence="5" id="KW-0472">Membrane</keyword>
<dbReference type="EMBL" id="CP009889">
    <property type="protein sequence ID" value="AIY66988.1"/>
    <property type="molecule type" value="Genomic_DNA"/>
</dbReference>
<evidence type="ECO:0000256" key="4">
    <source>
        <dbReference type="PROSITE-ProRule" id="PRU00284"/>
    </source>
</evidence>
<evidence type="ECO:0008006" key="10">
    <source>
        <dbReference type="Google" id="ProtNLM"/>
    </source>
</evidence>
<dbReference type="STRING" id="1348114.OM33_18060"/>
<feature type="domain" description="Methyl-accepting transducer" evidence="6">
    <location>
        <begin position="413"/>
        <end position="631"/>
    </location>
</feature>
<keyword evidence="5" id="KW-1133">Transmembrane helix</keyword>
<evidence type="ECO:0000313" key="8">
    <source>
        <dbReference type="EMBL" id="AIY66988.1"/>
    </source>
</evidence>
<dbReference type="OrthoDB" id="6846832at2"/>
<keyword evidence="5" id="KW-0812">Transmembrane</keyword>
<comment type="similarity">
    <text evidence="3">Belongs to the methyl-accepting chemotaxis (MCP) protein family.</text>
</comment>
<evidence type="ECO:0000313" key="9">
    <source>
        <dbReference type="Proteomes" id="UP000030341"/>
    </source>
</evidence>
<dbReference type="GO" id="GO:0007165">
    <property type="term" value="P:signal transduction"/>
    <property type="evidence" value="ECO:0007669"/>
    <property type="project" value="UniProtKB-KW"/>
</dbReference>
<organism evidence="8 9">
    <name type="scientific">Pseudoalteromonas piratica</name>
    <dbReference type="NCBI Taxonomy" id="1348114"/>
    <lineage>
        <taxon>Bacteria</taxon>
        <taxon>Pseudomonadati</taxon>
        <taxon>Pseudomonadota</taxon>
        <taxon>Gammaproteobacteria</taxon>
        <taxon>Alteromonadales</taxon>
        <taxon>Pseudoalteromonadaceae</taxon>
        <taxon>Pseudoalteromonas</taxon>
    </lineage>
</organism>
<proteinExistence type="inferred from homology"/>
<dbReference type="PANTHER" id="PTHR32089">
    <property type="entry name" value="METHYL-ACCEPTING CHEMOTAXIS PROTEIN MCPB"/>
    <property type="match status" value="1"/>
</dbReference>
<sequence length="667" mass="73690">MVLTVKQKITFGFASVGILLAAVCLFFYFSLTNIERAYLNIKQEALPVQRSADDIQSIILNYSKNANAIYGASKIALIEKLSNQNDQLKQSLLSKLSINHTNNAINLGTLNEQSLLLITASENLIKSKKTLIAAKNENKDLIMKQLALIKDSADLLYDLESISGLNGRLLEEVMGTVVRIDDMLFNLIDLTNNLKQTLDRETQEKHQNDTRFLLANIKDNFNFLLQQLSTVNSGDFKQAFENNLIAFNANLDTPGTLYLQQKTQSEKEIQIEDNFHKIESLSDSIADSIMQIKQSAGDIVNRYQQIADNKIADNKLLLIIIAVVFLLVAFVIATLTIKAIITPLSHVNNTLTRVANGDFSRDAKKINEDEFGELSDKLNRVIHNLKELINDIFAQVVILEERLENSLNRSSTVSSNAQKQIARAKHTTTLAEDVHHSADMVNKQTKQSNNDILDASKQSDAVLSLATQNREQIQLLAANLNTSVKLMDELSIQSSNIGSILDTIVAISEQTNLLALNAAIEAARAGEQGRGFAVVADEVRLLASRTQASTKEIAQMITRLQNGTTEAQNTINQGQESALKCTERSATLTAAVDSIEQSLSRLADQSNQIDSSSATQISMAQDIVERLQDVEKSAEHNSNEVSALSENISQINELGHKVSEALNRFKL</sequence>
<dbReference type="SMART" id="SM00283">
    <property type="entry name" value="MA"/>
    <property type="match status" value="1"/>
</dbReference>
<evidence type="ECO:0000256" key="3">
    <source>
        <dbReference type="ARBA" id="ARBA00029447"/>
    </source>
</evidence>
<dbReference type="Gene3D" id="6.10.340.10">
    <property type="match status" value="1"/>
</dbReference>
<dbReference type="SUPFAM" id="SSF58104">
    <property type="entry name" value="Methyl-accepting chemotaxis protein (MCP) signaling domain"/>
    <property type="match status" value="1"/>
</dbReference>
<evidence type="ECO:0000256" key="1">
    <source>
        <dbReference type="ARBA" id="ARBA00004370"/>
    </source>
</evidence>
<comment type="subcellular location">
    <subcellularLocation>
        <location evidence="1">Membrane</location>
    </subcellularLocation>
</comment>
<dbReference type="FunFam" id="1.10.287.950:FF:000001">
    <property type="entry name" value="Methyl-accepting chemotaxis sensory transducer"/>
    <property type="match status" value="1"/>
</dbReference>
<dbReference type="Proteomes" id="UP000030341">
    <property type="component" value="Chromosome 2"/>
</dbReference>
<evidence type="ECO:0000256" key="2">
    <source>
        <dbReference type="ARBA" id="ARBA00023224"/>
    </source>
</evidence>
<dbReference type="SMART" id="SM00304">
    <property type="entry name" value="HAMP"/>
    <property type="match status" value="1"/>
</dbReference>
<evidence type="ECO:0000259" key="6">
    <source>
        <dbReference type="PROSITE" id="PS50111"/>
    </source>
</evidence>
<dbReference type="PROSITE" id="PS50885">
    <property type="entry name" value="HAMP"/>
    <property type="match status" value="1"/>
</dbReference>
<dbReference type="eggNOG" id="COG0840">
    <property type="taxonomic scope" value="Bacteria"/>
</dbReference>
<name>A0A0A7EKA8_9GAMM</name>
<dbReference type="PROSITE" id="PS50111">
    <property type="entry name" value="CHEMOTAXIS_TRANSDUC_2"/>
    <property type="match status" value="1"/>
</dbReference>
<feature type="domain" description="HAMP" evidence="7">
    <location>
        <begin position="338"/>
        <end position="390"/>
    </location>
</feature>
<gene>
    <name evidence="8" type="ORF">OM33_18060</name>
</gene>
<dbReference type="RefSeq" id="WP_040135671.1">
    <property type="nucleotide sequence ID" value="NZ_CP009889.1"/>
</dbReference>
<keyword evidence="2 4" id="KW-0807">Transducer</keyword>
<dbReference type="Pfam" id="PF00015">
    <property type="entry name" value="MCPsignal"/>
    <property type="match status" value="1"/>
</dbReference>
<dbReference type="GO" id="GO:0006935">
    <property type="term" value="P:chemotaxis"/>
    <property type="evidence" value="ECO:0007669"/>
    <property type="project" value="UniProtKB-ARBA"/>
</dbReference>
<evidence type="ECO:0000256" key="5">
    <source>
        <dbReference type="SAM" id="Phobius"/>
    </source>
</evidence>
<protein>
    <recommendedName>
        <fullName evidence="10">Chemotaxis protein</fullName>
    </recommendedName>
</protein>
<feature type="transmembrane region" description="Helical" evidence="5">
    <location>
        <begin position="12"/>
        <end position="31"/>
    </location>
</feature>
<dbReference type="PANTHER" id="PTHR32089:SF70">
    <property type="entry name" value="ENERGY TAXIS MODULATING METHYL ACCEPTING SENSORY TRANSDUCER"/>
    <property type="match status" value="1"/>
</dbReference>
<accession>A0A0A7EKA8</accession>
<dbReference type="InterPro" id="IPR003660">
    <property type="entry name" value="HAMP_dom"/>
</dbReference>
<dbReference type="KEGG" id="pseo:OM33_18060"/>
<dbReference type="InterPro" id="IPR004089">
    <property type="entry name" value="MCPsignal_dom"/>
</dbReference>
<dbReference type="Pfam" id="PF00672">
    <property type="entry name" value="HAMP"/>
    <property type="match status" value="1"/>
</dbReference>
<feature type="transmembrane region" description="Helical" evidence="5">
    <location>
        <begin position="316"/>
        <end position="341"/>
    </location>
</feature>
<dbReference type="AlphaFoldDB" id="A0A0A7EKA8"/>